<evidence type="ECO:0000313" key="3">
    <source>
        <dbReference type="EMBL" id="AID69659.1"/>
    </source>
</evidence>
<dbReference type="EMBL" id="KJ769134">
    <property type="protein sequence ID" value="AID69659.1"/>
    <property type="molecule type" value="Genomic_DNA"/>
</dbReference>
<evidence type="ECO:0000256" key="1">
    <source>
        <dbReference type="SAM" id="MobiDB-lite"/>
    </source>
</evidence>
<dbReference type="AlphaFoldDB" id="A0A068FS70"/>
<feature type="region of interest" description="Disordered" evidence="1">
    <location>
        <begin position="94"/>
        <end position="116"/>
    </location>
</feature>
<proteinExistence type="predicted"/>
<gene>
    <name evidence="3" type="primary">chrR</name>
</gene>
<organism evidence="3">
    <name type="scientific">uncultured organism</name>
    <dbReference type="NCBI Taxonomy" id="155900"/>
    <lineage>
        <taxon>unclassified sequences</taxon>
        <taxon>environmental samples</taxon>
    </lineage>
</organism>
<dbReference type="InterPro" id="IPR011051">
    <property type="entry name" value="RmlC_Cupin_sf"/>
</dbReference>
<protein>
    <submittedName>
        <fullName evidence="3">ChrR Cupin-like domain protein</fullName>
    </submittedName>
</protein>
<dbReference type="Gene3D" id="1.10.10.1320">
    <property type="entry name" value="Anti-sigma factor, zinc-finger domain"/>
    <property type="match status" value="1"/>
</dbReference>
<dbReference type="NCBIfam" id="TIGR02451">
    <property type="entry name" value="anti_sig_ChrR"/>
    <property type="match status" value="1"/>
</dbReference>
<reference evidence="3" key="1">
    <citation type="submission" date="2014-04" db="EMBL/GenBank/DDBJ databases">
        <authorList>
            <person name="Felczykowska A."/>
            <person name="Dydecka A."/>
            <person name="Bohdanowicz M."/>
            <person name="Gasior T."/>
            <person name="Sobon M."/>
            <person name="Kobos J."/>
            <person name="Bloch S."/>
            <person name="Nejman-Falenczyk B."/>
            <person name="Wegrzyn G."/>
        </authorList>
    </citation>
    <scope>NUCLEOTIDE SEQUENCE</scope>
</reference>
<dbReference type="InterPro" id="IPR041916">
    <property type="entry name" value="Anti_sigma_zinc_sf"/>
</dbReference>
<dbReference type="CDD" id="cd20301">
    <property type="entry name" value="cupin_ChrR"/>
    <property type="match status" value="1"/>
</dbReference>
<evidence type="ECO:0000259" key="2">
    <source>
        <dbReference type="Pfam" id="PF12973"/>
    </source>
</evidence>
<accession>A0A068FS70</accession>
<dbReference type="Pfam" id="PF12973">
    <property type="entry name" value="Cupin_7"/>
    <property type="match status" value="1"/>
</dbReference>
<feature type="domain" description="ChrR-like cupin" evidence="2">
    <location>
        <begin position="135"/>
        <end position="220"/>
    </location>
</feature>
<dbReference type="Gene3D" id="2.60.120.10">
    <property type="entry name" value="Jelly Rolls"/>
    <property type="match status" value="1"/>
</dbReference>
<dbReference type="SUPFAM" id="SSF51182">
    <property type="entry name" value="RmlC-like cupins"/>
    <property type="match status" value="1"/>
</dbReference>
<dbReference type="InterPro" id="IPR012807">
    <property type="entry name" value="Anti-sigma_ChrR"/>
</dbReference>
<dbReference type="InterPro" id="IPR014710">
    <property type="entry name" value="RmlC-like_jellyroll"/>
</dbReference>
<name>A0A068FS70_9ZZZZ</name>
<sequence length="243" mass="25337">MVSGLLADYSLGSLPGPVNLLVETHLQLSSGGRAWLDDLNAMRSDFEDGRAGPLCADVALLGGDASALDAAVPVPLCDHASAFAATLRAIDEGGASSGQTPSMGRPYGRAKDPTNNPKNASPLAIEAFLGMPLGEVAWKKVMPGFAEYKLPDMDGCEVSLLRIDGGKAMPVHTHHGSEITLVLQGGFADDHGHYGVGDIAYADSEVNHKPVADEGEVCICLAVVDAPLELTGPLGRLVNPFRR</sequence>
<dbReference type="InterPro" id="IPR025979">
    <property type="entry name" value="ChrR-like_cupin_dom"/>
</dbReference>